<evidence type="ECO:0000313" key="2">
    <source>
        <dbReference type="Proteomes" id="UP000186922"/>
    </source>
</evidence>
<protein>
    <submittedName>
        <fullName evidence="1">Uncharacterized protein</fullName>
    </submittedName>
</protein>
<sequence length="82" mass="9605">MFAVSEYGRGIVPLHRFSLTSSSIRCPRQQTGIVRYQHRKSSYQRPKFIPMDCNHSRAENSGSRTNCTFVSRLWCWFCSVTR</sequence>
<organism evidence="1 2">
    <name type="scientific">Ramazzottius varieornatus</name>
    <name type="common">Water bear</name>
    <name type="synonym">Tardigrade</name>
    <dbReference type="NCBI Taxonomy" id="947166"/>
    <lineage>
        <taxon>Eukaryota</taxon>
        <taxon>Metazoa</taxon>
        <taxon>Ecdysozoa</taxon>
        <taxon>Tardigrada</taxon>
        <taxon>Eutardigrada</taxon>
        <taxon>Parachela</taxon>
        <taxon>Hypsibioidea</taxon>
        <taxon>Ramazzottiidae</taxon>
        <taxon>Ramazzottius</taxon>
    </lineage>
</organism>
<gene>
    <name evidence="1" type="primary">RvY_18313-1</name>
    <name evidence="1" type="synonym">RvY_18313.1</name>
    <name evidence="1" type="ORF">RvY_18313</name>
</gene>
<comment type="caution">
    <text evidence="1">The sequence shown here is derived from an EMBL/GenBank/DDBJ whole genome shotgun (WGS) entry which is preliminary data.</text>
</comment>
<keyword evidence="2" id="KW-1185">Reference proteome</keyword>
<proteinExistence type="predicted"/>
<reference evidence="1 2" key="1">
    <citation type="journal article" date="2016" name="Nat. Commun.">
        <title>Extremotolerant tardigrade genome and improved radiotolerance of human cultured cells by tardigrade-unique protein.</title>
        <authorList>
            <person name="Hashimoto T."/>
            <person name="Horikawa D.D."/>
            <person name="Saito Y."/>
            <person name="Kuwahara H."/>
            <person name="Kozuka-Hata H."/>
            <person name="Shin-I T."/>
            <person name="Minakuchi Y."/>
            <person name="Ohishi K."/>
            <person name="Motoyama A."/>
            <person name="Aizu T."/>
            <person name="Enomoto A."/>
            <person name="Kondo K."/>
            <person name="Tanaka S."/>
            <person name="Hara Y."/>
            <person name="Koshikawa S."/>
            <person name="Sagara H."/>
            <person name="Miura T."/>
            <person name="Yokobori S."/>
            <person name="Miyagawa K."/>
            <person name="Suzuki Y."/>
            <person name="Kubo T."/>
            <person name="Oyama M."/>
            <person name="Kohara Y."/>
            <person name="Fujiyama A."/>
            <person name="Arakawa K."/>
            <person name="Katayama T."/>
            <person name="Toyoda A."/>
            <person name="Kunieda T."/>
        </authorList>
    </citation>
    <scope>NUCLEOTIDE SEQUENCE [LARGE SCALE GENOMIC DNA]</scope>
    <source>
        <strain evidence="1 2">YOKOZUNA-1</strain>
    </source>
</reference>
<evidence type="ECO:0000313" key="1">
    <source>
        <dbReference type="EMBL" id="GAV08651.1"/>
    </source>
</evidence>
<accession>A0A1D1W5D8</accession>
<dbReference type="AlphaFoldDB" id="A0A1D1W5D8"/>
<dbReference type="Proteomes" id="UP000186922">
    <property type="component" value="Unassembled WGS sequence"/>
</dbReference>
<dbReference type="EMBL" id="BDGG01000018">
    <property type="protein sequence ID" value="GAV08651.1"/>
    <property type="molecule type" value="Genomic_DNA"/>
</dbReference>
<name>A0A1D1W5D8_RAMVA</name>